<keyword evidence="7" id="KW-1185">Reference proteome</keyword>
<gene>
    <name evidence="6" type="ORF">A4A58_15050</name>
</gene>
<dbReference type="InterPro" id="IPR028081">
    <property type="entry name" value="Leu-bd"/>
</dbReference>
<feature type="domain" description="Leucine-binding protein" evidence="5">
    <location>
        <begin position="37"/>
        <end position="373"/>
    </location>
</feature>
<comment type="caution">
    <text evidence="6">The sequence shown here is derived from an EMBL/GenBank/DDBJ whole genome shotgun (WGS) entry which is preliminary data.</text>
</comment>
<evidence type="ECO:0000259" key="5">
    <source>
        <dbReference type="Pfam" id="PF13458"/>
    </source>
</evidence>
<evidence type="ECO:0000256" key="1">
    <source>
        <dbReference type="ARBA" id="ARBA00010062"/>
    </source>
</evidence>
<dbReference type="Pfam" id="PF13458">
    <property type="entry name" value="Peripla_BP_6"/>
    <property type="match status" value="1"/>
</dbReference>
<dbReference type="STRING" id="943830.A4A58_15050"/>
<dbReference type="InterPro" id="IPR051010">
    <property type="entry name" value="BCAA_transport"/>
</dbReference>
<dbReference type="InterPro" id="IPR028082">
    <property type="entry name" value="Peripla_BP_I"/>
</dbReference>
<dbReference type="SUPFAM" id="SSF53822">
    <property type="entry name" value="Periplasmic binding protein-like I"/>
    <property type="match status" value="1"/>
</dbReference>
<name>A0A161SLM9_9BRAD</name>
<dbReference type="GO" id="GO:0006865">
    <property type="term" value="P:amino acid transport"/>
    <property type="evidence" value="ECO:0007669"/>
    <property type="project" value="UniProtKB-KW"/>
</dbReference>
<feature type="chain" id="PRO_5007826591" evidence="4">
    <location>
        <begin position="33"/>
        <end position="412"/>
    </location>
</feature>
<dbReference type="InterPro" id="IPR006311">
    <property type="entry name" value="TAT_signal"/>
</dbReference>
<dbReference type="OrthoDB" id="5450279at2"/>
<feature type="signal peptide" evidence="4">
    <location>
        <begin position="1"/>
        <end position="32"/>
    </location>
</feature>
<keyword evidence="3" id="KW-0813">Transport</keyword>
<accession>A0A161SLM9</accession>
<evidence type="ECO:0000256" key="3">
    <source>
        <dbReference type="ARBA" id="ARBA00022970"/>
    </source>
</evidence>
<dbReference type="PANTHER" id="PTHR30483">
    <property type="entry name" value="LEUCINE-SPECIFIC-BINDING PROTEIN"/>
    <property type="match status" value="1"/>
</dbReference>
<keyword evidence="2 4" id="KW-0732">Signal</keyword>
<evidence type="ECO:0000313" key="7">
    <source>
        <dbReference type="Proteomes" id="UP000076574"/>
    </source>
</evidence>
<sequence length="412" mass="45449">MMRMNANRRSFICAMAGVAALSGLGLSEVANAQSNEPIRIGLIYSKQGPGAAIGQYLQRGSELAVEQAGRKVLGRPIELVWLDEPNPQVSQQNMQRLIDENKVVAVVGGNYSSSALAMMSVANREKIPLILTGAAASEITGKSCSRYTFRTQATVPVQMEGLMPYVSQIGKKVYFITASYAFGQDILRASRALLKKVGATEVGVDEVPINTADYSSYILKIRQAKPDVVVGGLVGGDFSNFLKQWNEMGMKDKIPYAAIAVTDTDFWDVGTQASTGIYVKPWYFKNTKNTEAEKKMSADFQKKYNEPPSDKTWSGWMGMRALLESIEAAKSTDAKAIVTELEKWKNSEEAFPFFFRDWDHQMVRPAVIVGVKKQISDKWDYFDVLKNTSESAADTEKAFGTKEEVGCNMPAL</sequence>
<organism evidence="6 7">
    <name type="scientific">Tardiphaga robiniae</name>
    <dbReference type="NCBI Taxonomy" id="943830"/>
    <lineage>
        <taxon>Bacteria</taxon>
        <taxon>Pseudomonadati</taxon>
        <taxon>Pseudomonadota</taxon>
        <taxon>Alphaproteobacteria</taxon>
        <taxon>Hyphomicrobiales</taxon>
        <taxon>Nitrobacteraceae</taxon>
        <taxon>Tardiphaga</taxon>
    </lineage>
</organism>
<dbReference type="PROSITE" id="PS51318">
    <property type="entry name" value="TAT"/>
    <property type="match status" value="1"/>
</dbReference>
<reference evidence="6 7" key="1">
    <citation type="submission" date="2016-03" db="EMBL/GenBank/DDBJ databases">
        <title>Microsymbionts genomes from the relict species Vavilovia formosa (Stev.) Fed.</title>
        <authorList>
            <person name="Kopat V."/>
            <person name="Chirak E."/>
            <person name="Kimeklis A."/>
            <person name="Andronov E."/>
        </authorList>
    </citation>
    <scope>NUCLEOTIDE SEQUENCE [LARGE SCALE GENOMIC DNA]</scope>
    <source>
        <strain evidence="6 7">Vaf07</strain>
    </source>
</reference>
<evidence type="ECO:0000256" key="2">
    <source>
        <dbReference type="ARBA" id="ARBA00022729"/>
    </source>
</evidence>
<protein>
    <submittedName>
        <fullName evidence="6">ABC transporter substrate-binding protein</fullName>
    </submittedName>
</protein>
<evidence type="ECO:0000313" key="6">
    <source>
        <dbReference type="EMBL" id="KZD21102.1"/>
    </source>
</evidence>
<keyword evidence="3" id="KW-0029">Amino-acid transport</keyword>
<dbReference type="AlphaFoldDB" id="A0A161SLM9"/>
<proteinExistence type="inferred from homology"/>
<dbReference type="EMBL" id="LVYV01000053">
    <property type="protein sequence ID" value="KZD21102.1"/>
    <property type="molecule type" value="Genomic_DNA"/>
</dbReference>
<dbReference type="Proteomes" id="UP000076574">
    <property type="component" value="Unassembled WGS sequence"/>
</dbReference>
<dbReference type="PANTHER" id="PTHR30483:SF6">
    <property type="entry name" value="PERIPLASMIC BINDING PROTEIN OF ABC TRANSPORTER FOR NATURAL AMINO ACIDS"/>
    <property type="match status" value="1"/>
</dbReference>
<comment type="similarity">
    <text evidence="1">Belongs to the leucine-binding protein family.</text>
</comment>
<evidence type="ECO:0000256" key="4">
    <source>
        <dbReference type="SAM" id="SignalP"/>
    </source>
</evidence>
<dbReference type="Gene3D" id="3.40.50.2300">
    <property type="match status" value="2"/>
</dbReference>